<proteinExistence type="predicted"/>
<dbReference type="RefSeq" id="WP_000053900.1">
    <property type="nucleotide sequence ID" value="NZ_AHNQ02000019.1"/>
</dbReference>
<name>A0A0F6HCM7_LEPIR</name>
<evidence type="ECO:0000313" key="2">
    <source>
        <dbReference type="Proteomes" id="UP000006324"/>
    </source>
</evidence>
<dbReference type="GeneID" id="61142264"/>
<organism evidence="1 2">
    <name type="scientific">Leptospira interrogans str. UI 12621</name>
    <dbReference type="NCBI Taxonomy" id="1049937"/>
    <lineage>
        <taxon>Bacteria</taxon>
        <taxon>Pseudomonadati</taxon>
        <taxon>Spirochaetota</taxon>
        <taxon>Spirochaetia</taxon>
        <taxon>Leptospirales</taxon>
        <taxon>Leptospiraceae</taxon>
        <taxon>Leptospira</taxon>
    </lineage>
</organism>
<protein>
    <submittedName>
        <fullName evidence="1">Uncharacterized protein</fullName>
    </submittedName>
</protein>
<dbReference type="AlphaFoldDB" id="A0A0F6HCM7"/>
<evidence type="ECO:0000313" key="1">
    <source>
        <dbReference type="EMBL" id="EKO26059.1"/>
    </source>
</evidence>
<accession>A0A0F6HCM7</accession>
<comment type="caution">
    <text evidence="1">The sequence shown here is derived from an EMBL/GenBank/DDBJ whole genome shotgun (WGS) entry which is preliminary data.</text>
</comment>
<gene>
    <name evidence="1" type="ORF">LEP1GSC104_1691</name>
</gene>
<dbReference type="Proteomes" id="UP000006324">
    <property type="component" value="Unassembled WGS sequence"/>
</dbReference>
<reference evidence="1 2" key="1">
    <citation type="submission" date="2012-09" db="EMBL/GenBank/DDBJ databases">
        <authorList>
            <person name="Harkins D.M."/>
            <person name="Durkin A.S."/>
            <person name="Brinkac L.M."/>
            <person name="Selengut J.D."/>
            <person name="Sanka R."/>
            <person name="DePew J."/>
            <person name="Purushe J."/>
            <person name="Chanthongthip A."/>
            <person name="Lattana O."/>
            <person name="Phetsouvanh R."/>
            <person name="Newton P.N."/>
            <person name="Vinetz J.M."/>
            <person name="Sutton G.G."/>
            <person name="Nelson W.C."/>
            <person name="Fouts D.E."/>
        </authorList>
    </citation>
    <scope>NUCLEOTIDE SEQUENCE [LARGE SCALE GENOMIC DNA]</scope>
    <source>
        <strain evidence="1 2">UI 12621</strain>
    </source>
</reference>
<sequence>MSLKNSEGIGAKSAPDLPKFYYTEFTKLELFKNESSISVFWKRSIESLPLSTTLLLKCKLLNSISVLSF</sequence>
<dbReference type="EMBL" id="AHNQ02000019">
    <property type="protein sequence ID" value="EKO26059.1"/>
    <property type="molecule type" value="Genomic_DNA"/>
</dbReference>